<dbReference type="OrthoDB" id="5379943at2759"/>
<name>A0A7D9DGM4_PARCT</name>
<protein>
    <submittedName>
        <fullName evidence="3">Amiloride-sensitive amine oxidase [copper-containing]-like</fullName>
    </submittedName>
</protein>
<comment type="caution">
    <text evidence="3">The sequence shown here is derived from an EMBL/GenBank/DDBJ whole genome shotgun (WGS) entry which is preliminary data.</text>
</comment>
<keyword evidence="4" id="KW-1185">Reference proteome</keyword>
<dbReference type="GO" id="GO:0009308">
    <property type="term" value="P:amine metabolic process"/>
    <property type="evidence" value="ECO:0007669"/>
    <property type="project" value="InterPro"/>
</dbReference>
<feature type="domain" description="Copper amine oxidase N3-terminal" evidence="2">
    <location>
        <begin position="199"/>
        <end position="290"/>
    </location>
</feature>
<evidence type="ECO:0000313" key="3">
    <source>
        <dbReference type="EMBL" id="CAB3984738.1"/>
    </source>
</evidence>
<dbReference type="PRINTS" id="PR00766">
    <property type="entry name" value="CUDAOXIDASE"/>
</dbReference>
<dbReference type="SUPFAM" id="SSF54416">
    <property type="entry name" value="Amine oxidase N-terminal region"/>
    <property type="match status" value="2"/>
</dbReference>
<reference evidence="3" key="1">
    <citation type="submission" date="2020-04" db="EMBL/GenBank/DDBJ databases">
        <authorList>
            <person name="Alioto T."/>
            <person name="Alioto T."/>
            <person name="Gomez Garrido J."/>
        </authorList>
    </citation>
    <scope>NUCLEOTIDE SEQUENCE</scope>
    <source>
        <strain evidence="3">A484AB</strain>
    </source>
</reference>
<dbReference type="InterPro" id="IPR015800">
    <property type="entry name" value="Cu_amine_oxidase_N2"/>
</dbReference>
<dbReference type="GO" id="GO:0048038">
    <property type="term" value="F:quinone binding"/>
    <property type="evidence" value="ECO:0007669"/>
    <property type="project" value="InterPro"/>
</dbReference>
<proteinExistence type="predicted"/>
<sequence>MAKIKSDTEGTVYMPTVAAQKESDLNDSTTSRAVKVIICFLVLLVLGLAIAVIIISVNDSKQSGSVSICATTSSLKPNYTKSQDLYRDLSEIELFQVRDYILNVASLNITPFEKAAVNSNYIFLIELQNVNKDDAIAYLDHNGPKPARSANVIIFKGAVSPPVVEEILVYFDKPMKHELNTLLTNNTIPFHARPPNNLEYARIAEIVNDFGGKTHDILKESYDGFTIANCTDHCLTYTDTGPTSMFSSNEHHAFIWFLRAVNYGEYLHPVGLELLIQRQGTDVSKWKIEK</sequence>
<dbReference type="GO" id="GO:0008131">
    <property type="term" value="F:primary methylamine oxidase activity"/>
    <property type="evidence" value="ECO:0007669"/>
    <property type="project" value="InterPro"/>
</dbReference>
<feature type="domain" description="Copper amine oxidase N2-terminal" evidence="1">
    <location>
        <begin position="105"/>
        <end position="167"/>
    </location>
</feature>
<evidence type="ECO:0000259" key="1">
    <source>
        <dbReference type="Pfam" id="PF02727"/>
    </source>
</evidence>
<gene>
    <name evidence="3" type="ORF">PACLA_8A058273</name>
</gene>
<dbReference type="InterPro" id="IPR016182">
    <property type="entry name" value="Cu_amine_oxidase_N-reg"/>
</dbReference>
<evidence type="ECO:0000259" key="2">
    <source>
        <dbReference type="Pfam" id="PF02728"/>
    </source>
</evidence>
<dbReference type="Pfam" id="PF02727">
    <property type="entry name" value="Cu_amine_oxidN2"/>
    <property type="match status" value="1"/>
</dbReference>
<dbReference type="GO" id="GO:0005507">
    <property type="term" value="F:copper ion binding"/>
    <property type="evidence" value="ECO:0007669"/>
    <property type="project" value="InterPro"/>
</dbReference>
<dbReference type="EMBL" id="CACRXK020000779">
    <property type="protein sequence ID" value="CAB3984738.1"/>
    <property type="molecule type" value="Genomic_DNA"/>
</dbReference>
<feature type="non-terminal residue" evidence="3">
    <location>
        <position position="290"/>
    </location>
</feature>
<dbReference type="Proteomes" id="UP001152795">
    <property type="component" value="Unassembled WGS sequence"/>
</dbReference>
<dbReference type="InterPro" id="IPR015802">
    <property type="entry name" value="Cu_amine_oxidase_N3"/>
</dbReference>
<dbReference type="AlphaFoldDB" id="A0A7D9DGM4"/>
<evidence type="ECO:0000313" key="4">
    <source>
        <dbReference type="Proteomes" id="UP001152795"/>
    </source>
</evidence>
<dbReference type="Pfam" id="PF02728">
    <property type="entry name" value="Cu_amine_oxidN3"/>
    <property type="match status" value="1"/>
</dbReference>
<accession>A0A7D9DGM4</accession>
<dbReference type="Gene3D" id="3.10.450.40">
    <property type="match status" value="2"/>
</dbReference>
<organism evidence="3 4">
    <name type="scientific">Paramuricea clavata</name>
    <name type="common">Red gorgonian</name>
    <name type="synonym">Violescent sea-whip</name>
    <dbReference type="NCBI Taxonomy" id="317549"/>
    <lineage>
        <taxon>Eukaryota</taxon>
        <taxon>Metazoa</taxon>
        <taxon>Cnidaria</taxon>
        <taxon>Anthozoa</taxon>
        <taxon>Octocorallia</taxon>
        <taxon>Malacalcyonacea</taxon>
        <taxon>Plexauridae</taxon>
        <taxon>Paramuricea</taxon>
    </lineage>
</organism>